<dbReference type="Gene3D" id="1.20.1250.20">
    <property type="entry name" value="MFS general substrate transporter like domains"/>
    <property type="match status" value="1"/>
</dbReference>
<dbReference type="PANTHER" id="PTHR23521:SF3">
    <property type="entry name" value="MFS TRANSPORTER"/>
    <property type="match status" value="1"/>
</dbReference>
<feature type="transmembrane region" description="Helical" evidence="4">
    <location>
        <begin position="212"/>
        <end position="233"/>
    </location>
</feature>
<reference evidence="5 6" key="1">
    <citation type="submission" date="2006-07" db="EMBL/GenBank/DDBJ databases">
        <title>Annotation of the draft genome assembly of Chlorobium ferroxidans DSM 13031.</title>
        <authorList>
            <consortium name="US DOE Joint Genome Institute (JGI-ORNL)"/>
            <person name="Larimer F."/>
            <person name="Land M."/>
            <person name="Hauser L."/>
        </authorList>
    </citation>
    <scope>NUCLEOTIDE SEQUENCE [LARGE SCALE GENOMIC DNA]</scope>
    <source>
        <strain evidence="5 6">DSM 13031</strain>
    </source>
</reference>
<protein>
    <submittedName>
        <fullName evidence="5">Major facilitator family transporter</fullName>
    </submittedName>
</protein>
<dbReference type="GO" id="GO:0005886">
    <property type="term" value="C:plasma membrane"/>
    <property type="evidence" value="ECO:0007669"/>
    <property type="project" value="TreeGrafter"/>
</dbReference>
<keyword evidence="1 4" id="KW-0812">Transmembrane</keyword>
<dbReference type="Pfam" id="PF07690">
    <property type="entry name" value="MFS_1"/>
    <property type="match status" value="1"/>
</dbReference>
<feature type="non-terminal residue" evidence="5">
    <location>
        <position position="1"/>
    </location>
</feature>
<evidence type="ECO:0000256" key="4">
    <source>
        <dbReference type="SAM" id="Phobius"/>
    </source>
</evidence>
<dbReference type="Proteomes" id="UP000004162">
    <property type="component" value="Unassembled WGS sequence"/>
</dbReference>
<sequence length="326" mass="35530">CWRIPSLLLLAYTANIYIWTFAVFLNSVGCFIFMILLQTWIAGMKFKRNKGLMVALYSTSISLGFAFGPLLIDYSGRILVLLMPWLQGVVLSGSHITAAGSGSFNVRFIFLLSALLSFSALLPILAGLYMVPSFRIKGGVGIWKSIMQTKGPMFAIAMAGVSYFGVCAFITLYGMRNALPLHESALLLSCFMMGALLLEAPLTWVSDFIDRRYVIVIAAFMSMICAVYLPIAIYVNYQAFILLFLWGGVTGAIYSTSLALIGDKYEGDELVTANAGYSIMEASGGTAGILLIGSAMDLLGSDGLPYVIMLASILYFSFALTRYRVV</sequence>
<feature type="transmembrane region" description="Helical" evidence="4">
    <location>
        <begin position="16"/>
        <end position="40"/>
    </location>
</feature>
<comment type="caution">
    <text evidence="5">The sequence shown here is derived from an EMBL/GenBank/DDBJ whole genome shotgun (WGS) entry which is preliminary data.</text>
</comment>
<feature type="transmembrane region" description="Helical" evidence="4">
    <location>
        <begin position="151"/>
        <end position="173"/>
    </location>
</feature>
<dbReference type="EMBL" id="AASE01000020">
    <property type="protein sequence ID" value="EAT58441.1"/>
    <property type="molecule type" value="Genomic_DNA"/>
</dbReference>
<evidence type="ECO:0000313" key="5">
    <source>
        <dbReference type="EMBL" id="EAT58441.1"/>
    </source>
</evidence>
<accession>Q0YQ30</accession>
<organism evidence="5 6">
    <name type="scientific">Chlorobium ferrooxidans DSM 13031</name>
    <dbReference type="NCBI Taxonomy" id="377431"/>
    <lineage>
        <taxon>Bacteria</taxon>
        <taxon>Pseudomonadati</taxon>
        <taxon>Chlorobiota</taxon>
        <taxon>Chlorobiia</taxon>
        <taxon>Chlorobiales</taxon>
        <taxon>Chlorobiaceae</taxon>
        <taxon>Chlorobium/Pelodictyon group</taxon>
        <taxon>Chlorobium</taxon>
    </lineage>
</organism>
<feature type="transmembrane region" description="Helical" evidence="4">
    <location>
        <begin position="108"/>
        <end position="131"/>
    </location>
</feature>
<feature type="transmembrane region" description="Helical" evidence="4">
    <location>
        <begin position="52"/>
        <end position="72"/>
    </location>
</feature>
<evidence type="ECO:0000313" key="6">
    <source>
        <dbReference type="Proteomes" id="UP000004162"/>
    </source>
</evidence>
<proteinExistence type="predicted"/>
<dbReference type="OrthoDB" id="9810614at2"/>
<dbReference type="PANTHER" id="PTHR23521">
    <property type="entry name" value="TRANSPORTER MFS SUPERFAMILY"/>
    <property type="match status" value="1"/>
</dbReference>
<dbReference type="AlphaFoldDB" id="Q0YQ30"/>
<dbReference type="InterPro" id="IPR011701">
    <property type="entry name" value="MFS"/>
</dbReference>
<evidence type="ECO:0000256" key="1">
    <source>
        <dbReference type="ARBA" id="ARBA00022692"/>
    </source>
</evidence>
<dbReference type="InterPro" id="IPR036259">
    <property type="entry name" value="MFS_trans_sf"/>
</dbReference>
<gene>
    <name evidence="5" type="ORF">CferDRAFT_0380</name>
</gene>
<name>Q0YQ30_9CHLB</name>
<reference evidence="5 6" key="2">
    <citation type="submission" date="2006-07" db="EMBL/GenBank/DDBJ databases">
        <title>Sequencing of the draft genome and assembly of Chlorobium ferroxidans DSM 13031.</title>
        <authorList>
            <consortium name="US DOE Joint Genome Institute (JGI-PGF)"/>
            <person name="Copeland A."/>
            <person name="Lucas S."/>
            <person name="Lapidus A."/>
            <person name="Barry K."/>
            <person name="Glavina del Rio T."/>
            <person name="Dalin E."/>
            <person name="Tice H."/>
            <person name="Bruce D."/>
            <person name="Pitluck S."/>
            <person name="Richardson P."/>
        </authorList>
    </citation>
    <scope>NUCLEOTIDE SEQUENCE [LARGE SCALE GENOMIC DNA]</scope>
    <source>
        <strain evidence="5 6">DSM 13031</strain>
    </source>
</reference>
<feature type="transmembrane region" description="Helical" evidence="4">
    <location>
        <begin position="185"/>
        <end position="206"/>
    </location>
</feature>
<feature type="transmembrane region" description="Helical" evidence="4">
    <location>
        <begin position="240"/>
        <end position="261"/>
    </location>
</feature>
<keyword evidence="6" id="KW-1185">Reference proteome</keyword>
<dbReference type="SUPFAM" id="SSF103473">
    <property type="entry name" value="MFS general substrate transporter"/>
    <property type="match status" value="1"/>
</dbReference>
<evidence type="ECO:0000256" key="2">
    <source>
        <dbReference type="ARBA" id="ARBA00022989"/>
    </source>
</evidence>
<evidence type="ECO:0000256" key="3">
    <source>
        <dbReference type="ARBA" id="ARBA00023136"/>
    </source>
</evidence>
<dbReference type="GO" id="GO:0022857">
    <property type="term" value="F:transmembrane transporter activity"/>
    <property type="evidence" value="ECO:0007669"/>
    <property type="project" value="InterPro"/>
</dbReference>
<keyword evidence="2 4" id="KW-1133">Transmembrane helix</keyword>
<keyword evidence="3 4" id="KW-0472">Membrane</keyword>
<dbReference type="RefSeq" id="WP_006366976.1">
    <property type="nucleotide sequence ID" value="NZ_AASE01000020.1"/>
</dbReference>
<feature type="transmembrane region" description="Helical" evidence="4">
    <location>
        <begin position="303"/>
        <end position="321"/>
    </location>
</feature>